<evidence type="ECO:0000313" key="1">
    <source>
        <dbReference type="EnsemblPlants" id="Solyc02g071685.1.1"/>
    </source>
</evidence>
<keyword evidence="2" id="KW-1185">Reference proteome</keyword>
<evidence type="ECO:0000313" key="2">
    <source>
        <dbReference type="Proteomes" id="UP000004994"/>
    </source>
</evidence>
<dbReference type="EnsemblPlants" id="Solyc02g071685.1.1">
    <property type="protein sequence ID" value="Solyc02g071685.1.1"/>
    <property type="gene ID" value="Solyc02g071685.1"/>
</dbReference>
<reference evidence="1" key="1">
    <citation type="journal article" date="2012" name="Nature">
        <title>The tomato genome sequence provides insights into fleshy fruit evolution.</title>
        <authorList>
            <consortium name="Tomato Genome Consortium"/>
        </authorList>
    </citation>
    <scope>NUCLEOTIDE SEQUENCE [LARGE SCALE GENOMIC DNA]</scope>
    <source>
        <strain evidence="1">cv. Heinz 1706</strain>
    </source>
</reference>
<proteinExistence type="predicted"/>
<name>A0A3Q7F318_SOLLC</name>
<dbReference type="Proteomes" id="UP000004994">
    <property type="component" value="Chromosome 2"/>
</dbReference>
<dbReference type="InParanoid" id="A0A3Q7F318"/>
<protein>
    <submittedName>
        <fullName evidence="1">Uncharacterized protein</fullName>
    </submittedName>
</protein>
<dbReference type="Gramene" id="Solyc02g071685.1.1">
    <property type="protein sequence ID" value="Solyc02g071685.1.1"/>
    <property type="gene ID" value="Solyc02g071685.1"/>
</dbReference>
<accession>A0A3Q7F318</accession>
<reference evidence="1" key="2">
    <citation type="submission" date="2019-01" db="UniProtKB">
        <authorList>
            <consortium name="EnsemblPlants"/>
        </authorList>
    </citation>
    <scope>IDENTIFICATION</scope>
    <source>
        <strain evidence="1">cv. Heinz 1706</strain>
    </source>
</reference>
<dbReference type="AlphaFoldDB" id="A0A3Q7F318"/>
<organism evidence="1">
    <name type="scientific">Solanum lycopersicum</name>
    <name type="common">Tomato</name>
    <name type="synonym">Lycopersicon esculentum</name>
    <dbReference type="NCBI Taxonomy" id="4081"/>
    <lineage>
        <taxon>Eukaryota</taxon>
        <taxon>Viridiplantae</taxon>
        <taxon>Streptophyta</taxon>
        <taxon>Embryophyta</taxon>
        <taxon>Tracheophyta</taxon>
        <taxon>Spermatophyta</taxon>
        <taxon>Magnoliopsida</taxon>
        <taxon>eudicotyledons</taxon>
        <taxon>Gunneridae</taxon>
        <taxon>Pentapetalae</taxon>
        <taxon>asterids</taxon>
        <taxon>lamiids</taxon>
        <taxon>Solanales</taxon>
        <taxon>Solanaceae</taxon>
        <taxon>Solanoideae</taxon>
        <taxon>Solaneae</taxon>
        <taxon>Solanum</taxon>
        <taxon>Solanum subgen. Lycopersicon</taxon>
    </lineage>
</organism>
<sequence length="165" mass="17707">MATIPGFTFHLLMPISGKNSLQNQPPSCSLPLPETHHGIGGGSPPGRGGQPLLAETRIAAGETRQHRVRLPERIFVKIKAELTLYEDGARKVALFGLGPNRLHSSRATKSISVLNRPCCNVLTTMSEGQCVPGETPCLPRRIYPMDIHHLGSLLMGCNLQGVGGV</sequence>